<comment type="caution">
    <text evidence="2">The sequence shown here is derived from an EMBL/GenBank/DDBJ whole genome shotgun (WGS) entry which is preliminary data.</text>
</comment>
<reference evidence="2 3" key="1">
    <citation type="submission" date="2017-08" db="EMBL/GenBank/DDBJ databases">
        <title>Aliifodinibius alkalisoli sp. nov., isolated from saline alkaline soil.</title>
        <authorList>
            <person name="Liu D."/>
            <person name="Zhang G."/>
        </authorList>
    </citation>
    <scope>NUCLEOTIDE SEQUENCE [LARGE SCALE GENOMIC DNA]</scope>
    <source>
        <strain evidence="2 3">WN023</strain>
    </source>
</reference>
<dbReference type="EMBL" id="NSKE01000006">
    <property type="protein sequence ID" value="PAU93783.1"/>
    <property type="molecule type" value="Genomic_DNA"/>
</dbReference>
<dbReference type="AlphaFoldDB" id="A0A2A2GAA6"/>
<protein>
    <recommendedName>
        <fullName evidence="4">DinB-like domain-containing protein</fullName>
    </recommendedName>
</protein>
<organism evidence="2 3">
    <name type="scientific">Fodinibius salipaludis</name>
    <dbReference type="NCBI Taxonomy" id="2032627"/>
    <lineage>
        <taxon>Bacteria</taxon>
        <taxon>Pseudomonadati</taxon>
        <taxon>Balneolota</taxon>
        <taxon>Balneolia</taxon>
        <taxon>Balneolales</taxon>
        <taxon>Balneolaceae</taxon>
        <taxon>Fodinibius</taxon>
    </lineage>
</organism>
<evidence type="ECO:0000313" key="2">
    <source>
        <dbReference type="EMBL" id="PAU93783.1"/>
    </source>
</evidence>
<evidence type="ECO:0000313" key="3">
    <source>
        <dbReference type="Proteomes" id="UP000218831"/>
    </source>
</evidence>
<evidence type="ECO:0008006" key="4">
    <source>
        <dbReference type="Google" id="ProtNLM"/>
    </source>
</evidence>
<name>A0A2A2GAA6_9BACT</name>
<feature type="region of interest" description="Disordered" evidence="1">
    <location>
        <begin position="166"/>
        <end position="191"/>
    </location>
</feature>
<keyword evidence="3" id="KW-1185">Reference proteome</keyword>
<dbReference type="Proteomes" id="UP000218831">
    <property type="component" value="Unassembled WGS sequence"/>
</dbReference>
<dbReference type="OrthoDB" id="1524252at2"/>
<gene>
    <name evidence="2" type="ORF">CK503_08905</name>
</gene>
<sequence>MTDREISQDELDRLIDDASYLQDEAEAMQYVIDDVPYSKTPPDGRSIAEMLLFIDHAQTSYYRPIMEEAIDNPRPTHLDNFTHFKEDFEKDEEKLKNVHKILKKIAKHRAGLVNSIKNISLIDWETVVYRDDNQLLLFDLMQEMIRFERGILKDIADQVRIYNQEKKQQRDLEQRRSQRNDQHPTENKTGN</sequence>
<evidence type="ECO:0000256" key="1">
    <source>
        <dbReference type="SAM" id="MobiDB-lite"/>
    </source>
</evidence>
<proteinExistence type="predicted"/>
<dbReference type="RefSeq" id="WP_095606459.1">
    <property type="nucleotide sequence ID" value="NZ_NSKE01000006.1"/>
</dbReference>
<accession>A0A2A2GAA6</accession>